<organism evidence="2 3">
    <name type="scientific">Chitinophaga arvensicola</name>
    <dbReference type="NCBI Taxonomy" id="29529"/>
    <lineage>
        <taxon>Bacteria</taxon>
        <taxon>Pseudomonadati</taxon>
        <taxon>Bacteroidota</taxon>
        <taxon>Chitinophagia</taxon>
        <taxon>Chitinophagales</taxon>
        <taxon>Chitinophagaceae</taxon>
        <taxon>Chitinophaga</taxon>
    </lineage>
</organism>
<feature type="domain" description="Methyltransferase" evidence="1">
    <location>
        <begin position="40"/>
        <end position="145"/>
    </location>
</feature>
<dbReference type="RefSeq" id="WP_089900485.1">
    <property type="nucleotide sequence ID" value="NZ_FOJG01000002.1"/>
</dbReference>
<dbReference type="GO" id="GO:0030798">
    <property type="term" value="F:trans-aconitate 2-methyltransferase activity"/>
    <property type="evidence" value="ECO:0007669"/>
    <property type="project" value="InterPro"/>
</dbReference>
<dbReference type="InterPro" id="IPR025714">
    <property type="entry name" value="Methyltranfer_dom"/>
</dbReference>
<dbReference type="Pfam" id="PF13847">
    <property type="entry name" value="Methyltransf_31"/>
    <property type="match status" value="1"/>
</dbReference>
<gene>
    <name evidence="2" type="ORF">SAMN04488122_5438</name>
</gene>
<dbReference type="Proteomes" id="UP000199310">
    <property type="component" value="Unassembled WGS sequence"/>
</dbReference>
<dbReference type="SUPFAM" id="SSF53335">
    <property type="entry name" value="S-adenosyl-L-methionine-dependent methyltransferases"/>
    <property type="match status" value="1"/>
</dbReference>
<dbReference type="PANTHER" id="PTHR43861">
    <property type="entry name" value="TRANS-ACONITATE 2-METHYLTRANSFERASE-RELATED"/>
    <property type="match status" value="1"/>
</dbReference>
<dbReference type="EMBL" id="FOJG01000002">
    <property type="protein sequence ID" value="SEW53381.1"/>
    <property type="molecule type" value="Genomic_DNA"/>
</dbReference>
<proteinExistence type="predicted"/>
<dbReference type="AlphaFoldDB" id="A0A1I0SCA2"/>
<dbReference type="InterPro" id="IPR029063">
    <property type="entry name" value="SAM-dependent_MTases_sf"/>
</dbReference>
<dbReference type="OrthoDB" id="9789123at2"/>
<dbReference type="Gene3D" id="1.10.150.290">
    <property type="entry name" value="S-adenosyl-L-methionine-dependent methyltransferases"/>
    <property type="match status" value="1"/>
</dbReference>
<name>A0A1I0SCA2_9BACT</name>
<dbReference type="PANTHER" id="PTHR43861:SF1">
    <property type="entry name" value="TRANS-ACONITATE 2-METHYLTRANSFERASE"/>
    <property type="match status" value="1"/>
</dbReference>
<dbReference type="InterPro" id="IPR023149">
    <property type="entry name" value="Trans_acon_MeTrfase_C"/>
</dbReference>
<keyword evidence="2" id="KW-0808">Transferase</keyword>
<evidence type="ECO:0000259" key="1">
    <source>
        <dbReference type="Pfam" id="PF13847"/>
    </source>
</evidence>
<accession>A0A1I0SCA2</accession>
<sequence>MQETGTNATDISKIQKKLELAGMQPLLDLLARVSNENINNVIDIGCRNGFSTEVLKNRFPEANICGMDKSAAAIEAARKRLPDVSFSVADLSTWEDDGKYDLIFSDSVLQLVSAHATILTKLIGQLSQGGTLAIQVPDNAEQPMQEILRTISGEGPWAHKIDPVIQRMAVESADWYYQQLRDKVTRLEVWRTTYYFSAANPVEASEWYRGTDLHLYLDPLEKEEQLEFLSLYSARVNETYYPFFEGGRLLPFSRLFFIATR</sequence>
<keyword evidence="2" id="KW-0489">Methyltransferase</keyword>
<dbReference type="CDD" id="cd02440">
    <property type="entry name" value="AdoMet_MTases"/>
    <property type="match status" value="1"/>
</dbReference>
<keyword evidence="3" id="KW-1185">Reference proteome</keyword>
<dbReference type="GO" id="GO:0032259">
    <property type="term" value="P:methylation"/>
    <property type="evidence" value="ECO:0007669"/>
    <property type="project" value="UniProtKB-KW"/>
</dbReference>
<reference evidence="3" key="1">
    <citation type="submission" date="2016-10" db="EMBL/GenBank/DDBJ databases">
        <authorList>
            <person name="Varghese N."/>
            <person name="Submissions S."/>
        </authorList>
    </citation>
    <scope>NUCLEOTIDE SEQUENCE [LARGE SCALE GENOMIC DNA]</scope>
    <source>
        <strain evidence="3">DSM 3695</strain>
    </source>
</reference>
<dbReference type="Gene3D" id="3.40.50.150">
    <property type="entry name" value="Vaccinia Virus protein VP39"/>
    <property type="match status" value="1"/>
</dbReference>
<evidence type="ECO:0000313" key="3">
    <source>
        <dbReference type="Proteomes" id="UP000199310"/>
    </source>
</evidence>
<dbReference type="STRING" id="29529.SAMN04488122_5438"/>
<evidence type="ECO:0000313" key="2">
    <source>
        <dbReference type="EMBL" id="SEW53381.1"/>
    </source>
</evidence>
<protein>
    <submittedName>
        <fullName evidence="2">Trans-aconitate 2-methyltransferase</fullName>
    </submittedName>
</protein>